<sequence length="476" mass="52939">MDNLYKKLREYSRSDYYGFHMPGHKRKGILTGCDLPYSIDITEIEGFDDLHHARGILKEAEERAAALYHSLETHYLINGSTTGILSAVMGCTAKGDRILMARNCHKSVYHAVLMHELRPVYIYPQFYTDMELNGPVKSEDVENALDKYVDIKAVVITSPTYDGVVSDIKSIAAVVHRKGIPLIVDEAHGAHLGFHPYFPKNSVSLGADVVIHSLHKTLPALTQTALIHINENKNLKENLDISGEITQYLHMLQTSSPSYVLMAGIDVCVEMMSYEGHTYLDKYAVLLKQSRELMRKLNCLKLLETEVYDKSKIVISVKGTGITGRQLYMTLLERYHLQLEMAAGSYVIAMTSMGDTKEGMKRLTDALLEIDAGLSAEKGVSADFALPPLRQIYTSAETKEAVGRGSGRRTQSLEWGKSVGRVSSEYAYIYPPGIPLIVPGEEISEEAAALLEKYRNLGFSVEGLKEEGKIEVLING</sequence>
<evidence type="ECO:0000313" key="8">
    <source>
        <dbReference type="EMBL" id="CUN87324.1"/>
    </source>
</evidence>
<evidence type="ECO:0000256" key="4">
    <source>
        <dbReference type="ARBA" id="ARBA00022898"/>
    </source>
</evidence>
<dbReference type="OrthoDB" id="9815233at2"/>
<dbReference type="InterPro" id="IPR015424">
    <property type="entry name" value="PyrdxlP-dep_Trfase"/>
</dbReference>
<dbReference type="GO" id="GO:0008792">
    <property type="term" value="F:arginine decarboxylase activity"/>
    <property type="evidence" value="ECO:0007669"/>
    <property type="project" value="UniProtKB-EC"/>
</dbReference>
<dbReference type="PANTHER" id="PTHR43277:SF3">
    <property type="entry name" value="DECARBOXYLASE, PUTATIVE-RELATED"/>
    <property type="match status" value="1"/>
</dbReference>
<keyword evidence="5 8" id="KW-0456">Lyase</keyword>
<evidence type="ECO:0000256" key="5">
    <source>
        <dbReference type="ARBA" id="ARBA00023239"/>
    </source>
</evidence>
<dbReference type="RefSeq" id="WP_055151134.1">
    <property type="nucleotide sequence ID" value="NZ_CYZU01000004.1"/>
</dbReference>
<proteinExistence type="inferred from homology"/>
<name>A0A174AG06_9FIRM</name>
<evidence type="ECO:0000256" key="2">
    <source>
        <dbReference type="ARBA" id="ARBA00010671"/>
    </source>
</evidence>
<dbReference type="EC" id="4.1.1.19" evidence="8"/>
<evidence type="ECO:0000256" key="3">
    <source>
        <dbReference type="ARBA" id="ARBA00022793"/>
    </source>
</evidence>
<comment type="cofactor">
    <cofactor evidence="1">
        <name>pyridoxal 5'-phosphate</name>
        <dbReference type="ChEBI" id="CHEBI:597326"/>
    </cofactor>
</comment>
<dbReference type="InterPro" id="IPR036633">
    <property type="entry name" value="Prn/Lys/Arg_de-COase_C_sf"/>
</dbReference>
<dbReference type="Proteomes" id="UP000095544">
    <property type="component" value="Unassembled WGS sequence"/>
</dbReference>
<dbReference type="InterPro" id="IPR015421">
    <property type="entry name" value="PyrdxlP-dep_Trfase_major"/>
</dbReference>
<dbReference type="EMBL" id="CYZU01000004">
    <property type="protein sequence ID" value="CUN87324.1"/>
    <property type="molecule type" value="Genomic_DNA"/>
</dbReference>
<dbReference type="STRING" id="39482.ERS852491_00716"/>
<feature type="domain" description="Orn/Lys/Arg decarboxylase C-terminal" evidence="7">
    <location>
        <begin position="397"/>
        <end position="451"/>
    </location>
</feature>
<comment type="similarity">
    <text evidence="2">Belongs to the Orn/Lys/Arg decarboxylase class-I family.</text>
</comment>
<protein>
    <submittedName>
        <fullName evidence="8">Arginine decarboxylase</fullName>
        <ecNumber evidence="8">4.1.1.19</ecNumber>
    </submittedName>
</protein>
<organism evidence="8 9">
    <name type="scientific">Faecalicatena contorta</name>
    <dbReference type="NCBI Taxonomy" id="39482"/>
    <lineage>
        <taxon>Bacteria</taxon>
        <taxon>Bacillati</taxon>
        <taxon>Bacillota</taxon>
        <taxon>Clostridia</taxon>
        <taxon>Lachnospirales</taxon>
        <taxon>Lachnospiraceae</taxon>
        <taxon>Faecalicatena</taxon>
    </lineage>
</organism>
<dbReference type="PANTHER" id="PTHR43277">
    <property type="entry name" value="ARGININE DECARBOXYLASE"/>
    <property type="match status" value="1"/>
</dbReference>
<dbReference type="AlphaFoldDB" id="A0A174AG06"/>
<evidence type="ECO:0000259" key="7">
    <source>
        <dbReference type="Pfam" id="PF03711"/>
    </source>
</evidence>
<evidence type="ECO:0000256" key="1">
    <source>
        <dbReference type="ARBA" id="ARBA00001933"/>
    </source>
</evidence>
<dbReference type="Pfam" id="PF03711">
    <property type="entry name" value="OKR_DC_1_C"/>
    <property type="match status" value="1"/>
</dbReference>
<feature type="domain" description="Orn/Lys/Arg decarboxylases family 1 pyridoxal-P attachment site" evidence="6">
    <location>
        <begin position="4"/>
        <end position="303"/>
    </location>
</feature>
<dbReference type="SUPFAM" id="SSF53383">
    <property type="entry name" value="PLP-dependent transferases"/>
    <property type="match status" value="1"/>
</dbReference>
<dbReference type="Gene3D" id="3.40.640.10">
    <property type="entry name" value="Type I PLP-dependent aspartate aminotransferase-like (Major domain)"/>
    <property type="match status" value="1"/>
</dbReference>
<dbReference type="SUPFAM" id="SSF55904">
    <property type="entry name" value="Ornithine decarboxylase C-terminal domain"/>
    <property type="match status" value="1"/>
</dbReference>
<dbReference type="InterPro" id="IPR000310">
    <property type="entry name" value="Orn/Lys/Arg_deCO2ase_major_dom"/>
</dbReference>
<keyword evidence="4" id="KW-0663">Pyridoxal phosphate</keyword>
<evidence type="ECO:0000259" key="6">
    <source>
        <dbReference type="Pfam" id="PF01276"/>
    </source>
</evidence>
<reference evidence="8 9" key="1">
    <citation type="submission" date="2015-09" db="EMBL/GenBank/DDBJ databases">
        <authorList>
            <consortium name="Pathogen Informatics"/>
        </authorList>
    </citation>
    <scope>NUCLEOTIDE SEQUENCE [LARGE SCALE GENOMIC DNA]</scope>
    <source>
        <strain evidence="8 9">2789STDY5834876</strain>
    </source>
</reference>
<gene>
    <name evidence="8" type="primary">speA_1</name>
    <name evidence="8" type="ORF">ERS852491_00716</name>
</gene>
<accession>A0A174AG06</accession>
<dbReference type="Pfam" id="PF01276">
    <property type="entry name" value="OKR_DC_1"/>
    <property type="match status" value="1"/>
</dbReference>
<dbReference type="Gene3D" id="3.90.105.10">
    <property type="entry name" value="Molybdopterin biosynthesis moea protein, domain 2"/>
    <property type="match status" value="1"/>
</dbReference>
<evidence type="ECO:0000313" key="9">
    <source>
        <dbReference type="Proteomes" id="UP000095544"/>
    </source>
</evidence>
<keyword evidence="3" id="KW-0210">Decarboxylase</keyword>
<dbReference type="InterPro" id="IPR008286">
    <property type="entry name" value="Prn/Lys/Arg_de-COase_C"/>
</dbReference>
<dbReference type="InterPro" id="IPR052357">
    <property type="entry name" value="Orn_Lys_Arg_decarboxylase-I"/>
</dbReference>